<dbReference type="Proteomes" id="UP001596024">
    <property type="component" value="Unassembled WGS sequence"/>
</dbReference>
<reference evidence="4" key="1">
    <citation type="journal article" date="2019" name="Int. J. Syst. Evol. Microbiol.">
        <title>The Global Catalogue of Microorganisms (GCM) 10K type strain sequencing project: providing services to taxonomists for standard genome sequencing and annotation.</title>
        <authorList>
            <consortium name="The Broad Institute Genomics Platform"/>
            <consortium name="The Broad Institute Genome Sequencing Center for Infectious Disease"/>
            <person name="Wu L."/>
            <person name="Ma J."/>
        </authorList>
    </citation>
    <scope>NUCLEOTIDE SEQUENCE [LARGE SCALE GENOMIC DNA]</scope>
    <source>
        <strain evidence="4">CCUG 62981</strain>
    </source>
</reference>
<evidence type="ECO:0000313" key="4">
    <source>
        <dbReference type="Proteomes" id="UP001596024"/>
    </source>
</evidence>
<dbReference type="SUPFAM" id="SSF52540">
    <property type="entry name" value="P-loop containing nucleoside triphosphate hydrolases"/>
    <property type="match status" value="1"/>
</dbReference>
<dbReference type="InterPro" id="IPR038726">
    <property type="entry name" value="PDDEXK_AddAB-type"/>
</dbReference>
<evidence type="ECO:0000259" key="2">
    <source>
        <dbReference type="Pfam" id="PF12705"/>
    </source>
</evidence>
<evidence type="ECO:0000256" key="1">
    <source>
        <dbReference type="SAM" id="MobiDB-lite"/>
    </source>
</evidence>
<dbReference type="Gene3D" id="3.90.320.10">
    <property type="match status" value="1"/>
</dbReference>
<sequence>MSAPIIFDTPAPRVFTLSPAADFLLSLARTLSEAFPEPEALAGVTVLLPTRRAGRALGEAFSAIQAQKGIPAAILPLIRPLGDVDADEPPFEPGEFATLALPAISAARRRFELASLIIARETASGREMAADGALVLADTLAGLLDEFASEGVDDLSGLDAAMRAALPQGRQEAAMFLDIVLEAWPRHLAALGLVDPARRRSGLLNALAARWREVPPDGPVIAAGSTGSIPAAAELLATVCRLEQGAVVLPGFAGFMDDSSWNAIDDGHPQRAMKSLIERIGISRQEVREWPIRERIYWPGRSAEARARLVTEALRPADQTADWLLRLAALGKEWKGDIVKEGLRGLSVIEARDPASEARAIALALRHTLTIPGRTAMVVTPDRALARRVTTEMARFDVRLDDSAGEALSDTAPGSFLVRVLEAASDPGSALALTALWASPLFTLGRPRPALMAALTALEAKRLRGRRPGQSLGDVRARIKDGDPDIWRVLIDEIEQGLTPLLALEGEQPVRVWAAALAQAGEALARGAAQAGADRLWAGEAGEQAAGLMREFLEEADALPALSLRAFSRIWLETARARRVRPRSGTHPRLALLGPLEARLLHADLVILAGLNEGVWPQAMAADPFLSRGMRKAAGLPSPERRLGLSAHDFAELASTAEVILTRSTMADGAPTVASRWMWRLQTLARGKLGADHVGDALKPDPDYAALASALDAPERVLLPAPEPLPTPPLADRPREMPVTGAETWVRDPYAVYAKRILKLRVLDPLDQEPGGAERGTAWHAALEQWTRQLGDRPILPETAHAELVALGEAALLEAGFAQSDLGSELPRFSHAASWVVAWEAERRVNGIVPAGQGVEAEGRIDIRAPGGPFRLTARADRIDSGPDGYHILDFKTGRIPSVKEVLAGFSPQLTLQGAILAGGGFDGIPAGPIAGYAYIGVKGTKKPGEVRGITDQPPKGEPARNPEELADAALERLGRYIAKFDDPSTPYHSQPRRKFVNEYGDYDHLARRKEWSTAPDKESGNGEDEA</sequence>
<feature type="domain" description="PD-(D/E)XK endonuclease-like" evidence="2">
    <location>
        <begin position="742"/>
        <end position="982"/>
    </location>
</feature>
<feature type="compositionally biased region" description="Basic and acidic residues" evidence="1">
    <location>
        <begin position="1007"/>
        <end position="1021"/>
    </location>
</feature>
<accession>A0ABV9NEN1</accession>
<name>A0ABV9NEN1_9PROT</name>
<gene>
    <name evidence="3" type="primary">addB</name>
    <name evidence="3" type="ORF">ACFPB0_13355</name>
</gene>
<dbReference type="Pfam" id="PF12705">
    <property type="entry name" value="PDDEXK_1"/>
    <property type="match status" value="1"/>
</dbReference>
<dbReference type="NCBIfam" id="TIGR02786">
    <property type="entry name" value="addB_alphas"/>
    <property type="match status" value="1"/>
</dbReference>
<dbReference type="InterPro" id="IPR014153">
    <property type="entry name" value="Ds_break_AddB"/>
</dbReference>
<comment type="caution">
    <text evidence="3">The sequence shown here is derived from an EMBL/GenBank/DDBJ whole genome shotgun (WGS) entry which is preliminary data.</text>
</comment>
<dbReference type="RefSeq" id="WP_371392666.1">
    <property type="nucleotide sequence ID" value="NZ_CP163421.1"/>
</dbReference>
<organism evidence="3 4">
    <name type="scientific">Glycocaulis abyssi</name>
    <dbReference type="NCBI Taxonomy" id="1433403"/>
    <lineage>
        <taxon>Bacteria</taxon>
        <taxon>Pseudomonadati</taxon>
        <taxon>Pseudomonadota</taxon>
        <taxon>Alphaproteobacteria</taxon>
        <taxon>Maricaulales</taxon>
        <taxon>Maricaulaceae</taxon>
        <taxon>Glycocaulis</taxon>
    </lineage>
</organism>
<dbReference type="InterPro" id="IPR027417">
    <property type="entry name" value="P-loop_NTPase"/>
</dbReference>
<protein>
    <submittedName>
        <fullName evidence="3">Double-strand break repair protein AddB</fullName>
    </submittedName>
</protein>
<dbReference type="EMBL" id="JBHSGQ010000009">
    <property type="protein sequence ID" value="MFC4726280.1"/>
    <property type="molecule type" value="Genomic_DNA"/>
</dbReference>
<proteinExistence type="predicted"/>
<evidence type="ECO:0000313" key="3">
    <source>
        <dbReference type="EMBL" id="MFC4726280.1"/>
    </source>
</evidence>
<dbReference type="InterPro" id="IPR011604">
    <property type="entry name" value="PDDEXK-like_dom_sf"/>
</dbReference>
<keyword evidence="4" id="KW-1185">Reference proteome</keyword>
<feature type="region of interest" description="Disordered" evidence="1">
    <location>
        <begin position="1007"/>
        <end position="1027"/>
    </location>
</feature>